<evidence type="ECO:0000256" key="3">
    <source>
        <dbReference type="ARBA" id="ARBA00008940"/>
    </source>
</evidence>
<evidence type="ECO:0000313" key="9">
    <source>
        <dbReference type="EMBL" id="KAG9449023.1"/>
    </source>
</evidence>
<comment type="similarity">
    <text evidence="3">Belongs to the CCNDBP1 family.</text>
</comment>
<dbReference type="AlphaFoldDB" id="A0AAV7EJT0"/>
<sequence>MAKAAKAAKGRLTQVLTSHAQNIDETIQMLDRTVGGSVMKVEWSEVIKLGDEVSKQATIAGMLWSGDTLNVDELEQNMGVYYNVLQGFLLNCVGKAISSYDSGNGKRKLFIPRLSGSVWEACAAIKKTPTSNCMAVGRAITRVAVSVKDVVREMKELKVDSSLEHEGTNNCADDSPKLNEDDCLNMDELGTDLSPEEMTVVQSTINVISDTLLVFKELIRFISDLVKQPNKTEVVDSLELLLSICQGIGGDVDELGASVYSPQELSLMRTTGAKISNRIEKIRAEVAALQGSPEGLYQACDCLNCSLSKFESLLGQLHSGLEDKIEGLTVSG</sequence>
<keyword evidence="6" id="KW-0131">Cell cycle</keyword>
<dbReference type="Pfam" id="PF20936">
    <property type="entry name" value="GCIP_C"/>
    <property type="match status" value="1"/>
</dbReference>
<dbReference type="GO" id="GO:0005737">
    <property type="term" value="C:cytoplasm"/>
    <property type="evidence" value="ECO:0007669"/>
    <property type="project" value="UniProtKB-SubCell"/>
</dbReference>
<evidence type="ECO:0000259" key="8">
    <source>
        <dbReference type="Pfam" id="PF20936"/>
    </source>
</evidence>
<feature type="domain" description="Cyclin-D1-binding protein 1-like N-terminal" evidence="7">
    <location>
        <begin position="96"/>
        <end position="158"/>
    </location>
</feature>
<accession>A0AAV7EJT0</accession>
<evidence type="ECO:0000313" key="10">
    <source>
        <dbReference type="Proteomes" id="UP000825729"/>
    </source>
</evidence>
<evidence type="ECO:0000256" key="6">
    <source>
        <dbReference type="ARBA" id="ARBA00023306"/>
    </source>
</evidence>
<evidence type="ECO:0000256" key="4">
    <source>
        <dbReference type="ARBA" id="ARBA00022490"/>
    </source>
</evidence>
<evidence type="ECO:0000256" key="2">
    <source>
        <dbReference type="ARBA" id="ARBA00004496"/>
    </source>
</evidence>
<reference evidence="9 10" key="1">
    <citation type="submission" date="2021-07" db="EMBL/GenBank/DDBJ databases">
        <title>The Aristolochia fimbriata genome: insights into angiosperm evolution, floral development and chemical biosynthesis.</title>
        <authorList>
            <person name="Jiao Y."/>
        </authorList>
    </citation>
    <scope>NUCLEOTIDE SEQUENCE [LARGE SCALE GENOMIC DNA]</scope>
    <source>
        <strain evidence="9">IBCAS-2021</strain>
        <tissue evidence="9">Leaf</tissue>
    </source>
</reference>
<proteinExistence type="inferred from homology"/>
<dbReference type="Proteomes" id="UP000825729">
    <property type="component" value="Unassembled WGS sequence"/>
</dbReference>
<evidence type="ECO:0000259" key="7">
    <source>
        <dbReference type="Pfam" id="PF13324"/>
    </source>
</evidence>
<organism evidence="9 10">
    <name type="scientific">Aristolochia fimbriata</name>
    <name type="common">White veined hardy Dutchman's pipe vine</name>
    <dbReference type="NCBI Taxonomy" id="158543"/>
    <lineage>
        <taxon>Eukaryota</taxon>
        <taxon>Viridiplantae</taxon>
        <taxon>Streptophyta</taxon>
        <taxon>Embryophyta</taxon>
        <taxon>Tracheophyta</taxon>
        <taxon>Spermatophyta</taxon>
        <taxon>Magnoliopsida</taxon>
        <taxon>Magnoliidae</taxon>
        <taxon>Piperales</taxon>
        <taxon>Aristolochiaceae</taxon>
        <taxon>Aristolochia</taxon>
    </lineage>
</organism>
<evidence type="ECO:0000256" key="1">
    <source>
        <dbReference type="ARBA" id="ARBA00004123"/>
    </source>
</evidence>
<keyword evidence="10" id="KW-1185">Reference proteome</keyword>
<comment type="caution">
    <text evidence="9">The sequence shown here is derived from an EMBL/GenBank/DDBJ whole genome shotgun (WGS) entry which is preliminary data.</text>
</comment>
<dbReference type="GO" id="GO:0005634">
    <property type="term" value="C:nucleus"/>
    <property type="evidence" value="ECO:0007669"/>
    <property type="project" value="UniProtKB-SubCell"/>
</dbReference>
<dbReference type="InterPro" id="IPR049318">
    <property type="entry name" value="GCIP_C"/>
</dbReference>
<gene>
    <name evidence="9" type="ORF">H6P81_008988</name>
</gene>
<dbReference type="PANTHER" id="PTHR15492">
    <property type="entry name" value="CYCLIN D1-BINDING PROTEIN 1"/>
    <property type="match status" value="1"/>
</dbReference>
<comment type="subcellular location">
    <subcellularLocation>
        <location evidence="2">Cytoplasm</location>
    </subcellularLocation>
    <subcellularLocation>
        <location evidence="1">Nucleus</location>
    </subcellularLocation>
</comment>
<dbReference type="InterPro" id="IPR026907">
    <property type="entry name" value="GCIP-like"/>
</dbReference>
<name>A0AAV7EJT0_ARIFI</name>
<dbReference type="Gene3D" id="1.20.1410.10">
    <property type="entry name" value="I/LWEQ domain"/>
    <property type="match status" value="1"/>
</dbReference>
<dbReference type="Pfam" id="PF13324">
    <property type="entry name" value="GCIP_N"/>
    <property type="match status" value="1"/>
</dbReference>
<feature type="domain" description="Cyclin-D1-binding protein 1-like C-terminal" evidence="8">
    <location>
        <begin position="190"/>
        <end position="283"/>
    </location>
</feature>
<dbReference type="EMBL" id="JAINDJ010000004">
    <property type="protein sequence ID" value="KAG9449023.1"/>
    <property type="molecule type" value="Genomic_DNA"/>
</dbReference>
<keyword evidence="4" id="KW-0963">Cytoplasm</keyword>
<keyword evidence="5" id="KW-0539">Nucleus</keyword>
<dbReference type="InterPro" id="IPR049317">
    <property type="entry name" value="GCIP-like_N"/>
</dbReference>
<protein>
    <submittedName>
        <fullName evidence="9">Uncharacterized protein</fullName>
    </submittedName>
</protein>
<dbReference type="PANTHER" id="PTHR15492:SF1">
    <property type="entry name" value="CYCLIN-D1-BINDING PROTEIN 1"/>
    <property type="match status" value="1"/>
</dbReference>
<evidence type="ECO:0000256" key="5">
    <source>
        <dbReference type="ARBA" id="ARBA00023242"/>
    </source>
</evidence>